<reference evidence="1" key="1">
    <citation type="submission" date="2018-04" db="EMBL/GenBank/DDBJ databases">
        <title>WGS assembly of Panicum hallii.</title>
        <authorList>
            <person name="Lovell J."/>
            <person name="Jenkins J."/>
            <person name="Lowry D."/>
            <person name="Mamidi S."/>
            <person name="Sreedasyam A."/>
            <person name="Weng X."/>
            <person name="Barry K."/>
            <person name="Bonette J."/>
            <person name="Campitelli B."/>
            <person name="Daum C."/>
            <person name="Gordon S."/>
            <person name="Gould B."/>
            <person name="Lipzen A."/>
            <person name="Macqueen A."/>
            <person name="Palacio-Mejia J."/>
            <person name="Plott C."/>
            <person name="Shakirov E."/>
            <person name="Shu S."/>
            <person name="Yoshinaga Y."/>
            <person name="Zane M."/>
            <person name="Rokhsar D."/>
            <person name="Grimwood J."/>
            <person name="Schmutz J."/>
            <person name="Juenger T."/>
        </authorList>
    </citation>
    <scope>NUCLEOTIDE SEQUENCE [LARGE SCALE GENOMIC DNA]</scope>
    <source>
        <strain evidence="1">FIL2</strain>
    </source>
</reference>
<organism evidence="1">
    <name type="scientific">Panicum hallii</name>
    <dbReference type="NCBI Taxonomy" id="206008"/>
    <lineage>
        <taxon>Eukaryota</taxon>
        <taxon>Viridiplantae</taxon>
        <taxon>Streptophyta</taxon>
        <taxon>Embryophyta</taxon>
        <taxon>Tracheophyta</taxon>
        <taxon>Spermatophyta</taxon>
        <taxon>Magnoliopsida</taxon>
        <taxon>Liliopsida</taxon>
        <taxon>Poales</taxon>
        <taxon>Poaceae</taxon>
        <taxon>PACMAD clade</taxon>
        <taxon>Panicoideae</taxon>
        <taxon>Panicodae</taxon>
        <taxon>Paniceae</taxon>
        <taxon>Panicinae</taxon>
        <taxon>Panicum</taxon>
        <taxon>Panicum sect. Panicum</taxon>
    </lineage>
</organism>
<protein>
    <submittedName>
        <fullName evidence="1">Uncharacterized protein</fullName>
    </submittedName>
</protein>
<dbReference type="AlphaFoldDB" id="A0A2T8KUJ9"/>
<accession>A0A2T8KUJ9</accession>
<gene>
    <name evidence="1" type="ORF">PAHAL_1G086800</name>
</gene>
<dbReference type="Proteomes" id="UP000243499">
    <property type="component" value="Chromosome 1"/>
</dbReference>
<name>A0A2T8KUJ9_9POAL</name>
<dbReference type="Gramene" id="PVH65840">
    <property type="protein sequence ID" value="PVH65840"/>
    <property type="gene ID" value="PAHAL_1G086800"/>
</dbReference>
<sequence length="108" mass="11914">MVPRRLSPGRSSAMTRPWRSLLRPHATPRHWHTGMDWLPQDANPLDGSLFMCALKDKSATRSVALLVEALWVSGRDGSPGVAPAEQHTTRRKVKTNGNATMGFIIDAL</sequence>
<evidence type="ECO:0000313" key="1">
    <source>
        <dbReference type="EMBL" id="PVH65840.1"/>
    </source>
</evidence>
<dbReference type="EMBL" id="CM008046">
    <property type="protein sequence ID" value="PVH65840.1"/>
    <property type="molecule type" value="Genomic_DNA"/>
</dbReference>
<proteinExistence type="predicted"/>